<dbReference type="PANTHER" id="PTHR41521:SF4">
    <property type="entry name" value="BLR0684 PROTEIN"/>
    <property type="match status" value="1"/>
</dbReference>
<feature type="domain" description="DUF1330" evidence="1">
    <location>
        <begin position="4"/>
        <end position="96"/>
    </location>
</feature>
<dbReference type="InterPro" id="IPR011008">
    <property type="entry name" value="Dimeric_a/b-barrel"/>
</dbReference>
<protein>
    <submittedName>
        <fullName evidence="2">DUF1330 domain-containing protein</fullName>
    </submittedName>
</protein>
<dbReference type="Gene3D" id="3.30.70.100">
    <property type="match status" value="1"/>
</dbReference>
<accession>A0ABT7PY23</accession>
<keyword evidence="3" id="KW-1185">Reference proteome</keyword>
<organism evidence="2 3">
    <name type="scientific">Aeromonas bestiarum</name>
    <dbReference type="NCBI Taxonomy" id="105751"/>
    <lineage>
        <taxon>Bacteria</taxon>
        <taxon>Pseudomonadati</taxon>
        <taxon>Pseudomonadota</taxon>
        <taxon>Gammaproteobacteria</taxon>
        <taxon>Aeromonadales</taxon>
        <taxon>Aeromonadaceae</taxon>
        <taxon>Aeromonas</taxon>
    </lineage>
</organism>
<gene>
    <name evidence="2" type="ORF">OB935_09020</name>
</gene>
<dbReference type="SUPFAM" id="SSF54909">
    <property type="entry name" value="Dimeric alpha+beta barrel"/>
    <property type="match status" value="1"/>
</dbReference>
<dbReference type="Pfam" id="PF07045">
    <property type="entry name" value="DUF1330"/>
    <property type="match status" value="1"/>
</dbReference>
<dbReference type="RefSeq" id="WP_290018162.1">
    <property type="nucleotide sequence ID" value="NZ_JAOPLL010000003.1"/>
</dbReference>
<dbReference type="Proteomes" id="UP001168107">
    <property type="component" value="Unassembled WGS sequence"/>
</dbReference>
<dbReference type="PANTHER" id="PTHR41521">
    <property type="match status" value="1"/>
</dbReference>
<evidence type="ECO:0000313" key="3">
    <source>
        <dbReference type="Proteomes" id="UP001168107"/>
    </source>
</evidence>
<reference evidence="2" key="1">
    <citation type="submission" date="2024-05" db="EMBL/GenBank/DDBJ databases">
        <title>WGS of Aeromonas isolates.</title>
        <authorList>
            <person name="Lee H."/>
        </authorList>
    </citation>
    <scope>NUCLEOTIDE SEQUENCE</scope>
    <source>
        <strain evidence="2">SU58-3</strain>
    </source>
</reference>
<dbReference type="EMBL" id="JAOPLL010000003">
    <property type="protein sequence ID" value="MDM5071985.1"/>
    <property type="molecule type" value="Genomic_DNA"/>
</dbReference>
<evidence type="ECO:0000313" key="2">
    <source>
        <dbReference type="EMBL" id="MDM5071985.1"/>
    </source>
</evidence>
<proteinExistence type="predicted"/>
<comment type="caution">
    <text evidence="2">The sequence shown here is derived from an EMBL/GenBank/DDBJ whole genome shotgun (WGS) entry which is preliminary data.</text>
</comment>
<sequence length="102" mass="10974">MANAYFIIDVVIHNPEGMKPYQEKVAQTYPLYGGKLLVLGGKSEVLEGTGPRGLTVILEFPSAEQAHAWHNSPDYQAIIGYRHAAAESHAYLVEGLAPGAPA</sequence>
<evidence type="ECO:0000259" key="1">
    <source>
        <dbReference type="Pfam" id="PF07045"/>
    </source>
</evidence>
<dbReference type="InterPro" id="IPR010753">
    <property type="entry name" value="DUF1330"/>
</dbReference>
<name>A0ABT7PY23_9GAMM</name>